<dbReference type="OMA" id="VEWQTYH"/>
<dbReference type="EMBL" id="MCGN01000001">
    <property type="protein sequence ID" value="ORZ03082.1"/>
    <property type="molecule type" value="Genomic_DNA"/>
</dbReference>
<dbReference type="Pfam" id="PF00149">
    <property type="entry name" value="Metallophos"/>
    <property type="match status" value="1"/>
</dbReference>
<feature type="domain" description="TMEM62 C-terminal" evidence="6">
    <location>
        <begin position="501"/>
        <end position="655"/>
    </location>
</feature>
<accession>A0A1X2HU08</accession>
<dbReference type="Pfam" id="PF24384">
    <property type="entry name" value="Ig_TMM62"/>
    <property type="match status" value="1"/>
</dbReference>
<feature type="signal peptide" evidence="3">
    <location>
        <begin position="1"/>
        <end position="21"/>
    </location>
</feature>
<sequence length="823" mass="93756">MRPSSSTSICLLLLAIGIWRASQLYHSSTEELRPKIKSQRRTPDETVSRSGDNDDVVMADEPSNLFYYVQVSDLHLSKYESRGHTQHFLHFLQSALPAIKPEFVVVTGDLTDAKDLHKIKTMQYVEEWEVYQAAVDQGIKNSHMPWYDMRGNHDCFNLPSWESQQNMYRAYGKSASLLEEGDGVYSWHVEKDFGRYQFVAIDACPKKGPARPINFFGYLTSKSMDKLIAAVISENTYNHTFMFAHYPTTTMMFGTSTEGYRFRDIAQRFSVYMCGHLHRLVAGLGSVLKSYDRRTDSLELELADLKDHGAYRVMAVDHDLISFVDVELPLEEIRKTSNDALPKPIDENKQIQWPKKIETAPAVLITNPKDARYLLETKEPYKRQRMSTHLRFLVFSETNPAQLKVRILVDGHHHPFPAIFVGKDTMPLWVSAWEPNDFYDMQTHTLRIEVEDDAGRVGESEIPFRMDDGLVKIGGGFGEWVIGHHVASLLRALSILGIAGMLMALVLPRLYIDYIHSRRQQQQIQGADIDPLDDLRGSILHKIHQIDQQMTLGPFQFVQRHTLVWCLRFMKLPTEQPSVWYGTFLFLVTLLALPWFRAEFIPSDKESGHGTLYLWGLVFGDNWVPLADTWKFAFVQVALDTGVFFLLLAWRSTDAVDLHCRGSLQWKRNTRQLNNHAWFKACEALYWLWRASELTALASFYGGVSTLVLNVCTYWLLFVAVQLVWGKDGIIQRKQKHERVSSPSERCGACQASLLTQVGVRLGGAASPPSSVHVGETRNEHGPRPDNHARLSSSMARDDTTSSNSSSSSNGSNSPRRRAPKDY</sequence>
<evidence type="ECO:0000313" key="7">
    <source>
        <dbReference type="EMBL" id="ORZ03082.1"/>
    </source>
</evidence>
<proteinExistence type="predicted"/>
<gene>
    <name evidence="7" type="ORF">BCR43DRAFT_482710</name>
</gene>
<dbReference type="STRING" id="13706.A0A1X2HU08"/>
<organism evidence="7 8">
    <name type="scientific">Syncephalastrum racemosum</name>
    <name type="common">Filamentous fungus</name>
    <dbReference type="NCBI Taxonomy" id="13706"/>
    <lineage>
        <taxon>Eukaryota</taxon>
        <taxon>Fungi</taxon>
        <taxon>Fungi incertae sedis</taxon>
        <taxon>Mucoromycota</taxon>
        <taxon>Mucoromycotina</taxon>
        <taxon>Mucoromycetes</taxon>
        <taxon>Mucorales</taxon>
        <taxon>Syncephalastraceae</taxon>
        <taxon>Syncephalastrum</taxon>
    </lineage>
</organism>
<evidence type="ECO:0000256" key="2">
    <source>
        <dbReference type="SAM" id="Phobius"/>
    </source>
</evidence>
<keyword evidence="2" id="KW-0472">Membrane</keyword>
<dbReference type="AlphaFoldDB" id="A0A1X2HU08"/>
<dbReference type="InterPro" id="IPR004843">
    <property type="entry name" value="Calcineurin-like_PHP"/>
</dbReference>
<dbReference type="PANTHER" id="PTHR14795">
    <property type="entry name" value="HELICASE RELATED"/>
    <property type="match status" value="1"/>
</dbReference>
<feature type="transmembrane region" description="Helical" evidence="2">
    <location>
        <begin position="578"/>
        <end position="596"/>
    </location>
</feature>
<dbReference type="InParanoid" id="A0A1X2HU08"/>
<evidence type="ECO:0000259" key="5">
    <source>
        <dbReference type="Pfam" id="PF24384"/>
    </source>
</evidence>
<protein>
    <submittedName>
        <fullName evidence="7">Metallo-dependent phosphatase-like protein</fullName>
    </submittedName>
</protein>
<feature type="transmembrane region" description="Helical" evidence="2">
    <location>
        <begin position="701"/>
        <end position="725"/>
    </location>
</feature>
<dbReference type="Proteomes" id="UP000242180">
    <property type="component" value="Unassembled WGS sequence"/>
</dbReference>
<feature type="chain" id="PRO_5012597713" evidence="3">
    <location>
        <begin position="22"/>
        <end position="823"/>
    </location>
</feature>
<keyword evidence="8" id="KW-1185">Reference proteome</keyword>
<keyword evidence="2" id="KW-1133">Transmembrane helix</keyword>
<dbReference type="InterPro" id="IPR056229">
    <property type="entry name" value="Ig_TMM62"/>
</dbReference>
<feature type="region of interest" description="Disordered" evidence="1">
    <location>
        <begin position="32"/>
        <end position="55"/>
    </location>
</feature>
<name>A0A1X2HU08_SYNRA</name>
<feature type="compositionally biased region" description="Low complexity" evidence="1">
    <location>
        <begin position="802"/>
        <end position="814"/>
    </location>
</feature>
<feature type="transmembrane region" description="Helical" evidence="2">
    <location>
        <begin position="492"/>
        <end position="512"/>
    </location>
</feature>
<feature type="domain" description="Calcineurin-like phosphoesterase" evidence="4">
    <location>
        <begin position="69"/>
        <end position="279"/>
    </location>
</feature>
<dbReference type="OrthoDB" id="45365at2759"/>
<dbReference type="SUPFAM" id="SSF56300">
    <property type="entry name" value="Metallo-dependent phosphatases"/>
    <property type="match status" value="1"/>
</dbReference>
<dbReference type="InterPro" id="IPR056230">
    <property type="entry name" value="TMEM62_C"/>
</dbReference>
<evidence type="ECO:0000256" key="3">
    <source>
        <dbReference type="SAM" id="SignalP"/>
    </source>
</evidence>
<dbReference type="InterPro" id="IPR029052">
    <property type="entry name" value="Metallo-depent_PP-like"/>
</dbReference>
<evidence type="ECO:0000313" key="8">
    <source>
        <dbReference type="Proteomes" id="UP000242180"/>
    </source>
</evidence>
<dbReference type="Gene3D" id="3.60.21.10">
    <property type="match status" value="1"/>
</dbReference>
<keyword evidence="2" id="KW-0812">Transmembrane</keyword>
<feature type="region of interest" description="Disordered" evidence="1">
    <location>
        <begin position="765"/>
        <end position="823"/>
    </location>
</feature>
<evidence type="ECO:0000259" key="4">
    <source>
        <dbReference type="Pfam" id="PF00149"/>
    </source>
</evidence>
<feature type="compositionally biased region" description="Basic and acidic residues" evidence="1">
    <location>
        <begin position="775"/>
        <end position="789"/>
    </location>
</feature>
<dbReference type="GO" id="GO:0016787">
    <property type="term" value="F:hydrolase activity"/>
    <property type="evidence" value="ECO:0007669"/>
    <property type="project" value="InterPro"/>
</dbReference>
<comment type="caution">
    <text evidence="7">The sequence shown here is derived from an EMBL/GenBank/DDBJ whole genome shotgun (WGS) entry which is preliminary data.</text>
</comment>
<dbReference type="Pfam" id="PF24394">
    <property type="entry name" value="TMEM62_C"/>
    <property type="match status" value="1"/>
</dbReference>
<dbReference type="PANTHER" id="PTHR14795:SF0">
    <property type="entry name" value="TRANSMEMBRANE PROTEIN 62"/>
    <property type="match status" value="1"/>
</dbReference>
<feature type="domain" description="TMEM62 Ig-like" evidence="5">
    <location>
        <begin position="360"/>
        <end position="467"/>
    </location>
</feature>
<reference evidence="7 8" key="1">
    <citation type="submission" date="2016-07" db="EMBL/GenBank/DDBJ databases">
        <title>Pervasive Adenine N6-methylation of Active Genes in Fungi.</title>
        <authorList>
            <consortium name="DOE Joint Genome Institute"/>
            <person name="Mondo S.J."/>
            <person name="Dannebaum R.O."/>
            <person name="Kuo R.C."/>
            <person name="Labutti K."/>
            <person name="Haridas S."/>
            <person name="Kuo A."/>
            <person name="Salamov A."/>
            <person name="Ahrendt S.R."/>
            <person name="Lipzen A."/>
            <person name="Sullivan W."/>
            <person name="Andreopoulos W.B."/>
            <person name="Clum A."/>
            <person name="Lindquist E."/>
            <person name="Daum C."/>
            <person name="Ramamoorthy G.K."/>
            <person name="Gryganskyi A."/>
            <person name="Culley D."/>
            <person name="Magnuson J.K."/>
            <person name="James T.Y."/>
            <person name="O'Malley M.A."/>
            <person name="Stajich J.E."/>
            <person name="Spatafora J.W."/>
            <person name="Visel A."/>
            <person name="Grigoriev I.V."/>
        </authorList>
    </citation>
    <scope>NUCLEOTIDE SEQUENCE [LARGE SCALE GENOMIC DNA]</scope>
    <source>
        <strain evidence="7 8">NRRL 2496</strain>
    </source>
</reference>
<evidence type="ECO:0000259" key="6">
    <source>
        <dbReference type="Pfam" id="PF24394"/>
    </source>
</evidence>
<keyword evidence="3" id="KW-0732">Signal</keyword>
<evidence type="ECO:0000256" key="1">
    <source>
        <dbReference type="SAM" id="MobiDB-lite"/>
    </source>
</evidence>